<accession>A0A1G2CVM4</accession>
<dbReference type="EMBL" id="MHLI01000012">
    <property type="protein sequence ID" value="OGZ05406.1"/>
    <property type="molecule type" value="Genomic_DNA"/>
</dbReference>
<comment type="caution">
    <text evidence="2">The sequence shown here is derived from an EMBL/GenBank/DDBJ whole genome shotgun (WGS) entry which is preliminary data.</text>
</comment>
<proteinExistence type="predicted"/>
<evidence type="ECO:0000313" key="3">
    <source>
        <dbReference type="Proteomes" id="UP000177122"/>
    </source>
</evidence>
<protein>
    <submittedName>
        <fullName evidence="2">Uncharacterized protein</fullName>
    </submittedName>
</protein>
<evidence type="ECO:0000313" key="2">
    <source>
        <dbReference type="EMBL" id="OGZ05406.1"/>
    </source>
</evidence>
<dbReference type="Proteomes" id="UP000177122">
    <property type="component" value="Unassembled WGS sequence"/>
</dbReference>
<feature type="compositionally biased region" description="Basic and acidic residues" evidence="1">
    <location>
        <begin position="44"/>
        <end position="67"/>
    </location>
</feature>
<gene>
    <name evidence="2" type="ORF">A2845_02045</name>
</gene>
<dbReference type="AlphaFoldDB" id="A0A1G2CVM4"/>
<organism evidence="2 3">
    <name type="scientific">Candidatus Lloydbacteria bacterium RIFCSPHIGHO2_01_FULL_49_22</name>
    <dbReference type="NCBI Taxonomy" id="1798658"/>
    <lineage>
        <taxon>Bacteria</taxon>
        <taxon>Candidatus Lloydiibacteriota</taxon>
    </lineage>
</organism>
<sequence length="67" mass="7480">MGERNFGEVPQAEQPVEKPVKKLAGPRIQPRYHIGPDGSVRGIKSIDDAKELGEENRDAAREQRAEQ</sequence>
<evidence type="ECO:0000256" key="1">
    <source>
        <dbReference type="SAM" id="MobiDB-lite"/>
    </source>
</evidence>
<reference evidence="2 3" key="1">
    <citation type="journal article" date="2016" name="Nat. Commun.">
        <title>Thousands of microbial genomes shed light on interconnected biogeochemical processes in an aquifer system.</title>
        <authorList>
            <person name="Anantharaman K."/>
            <person name="Brown C.T."/>
            <person name="Hug L.A."/>
            <person name="Sharon I."/>
            <person name="Castelle C.J."/>
            <person name="Probst A.J."/>
            <person name="Thomas B.C."/>
            <person name="Singh A."/>
            <person name="Wilkins M.J."/>
            <person name="Karaoz U."/>
            <person name="Brodie E.L."/>
            <person name="Williams K.H."/>
            <person name="Hubbard S.S."/>
            <person name="Banfield J.F."/>
        </authorList>
    </citation>
    <scope>NUCLEOTIDE SEQUENCE [LARGE SCALE GENOMIC DNA]</scope>
</reference>
<name>A0A1G2CVM4_9BACT</name>
<feature type="region of interest" description="Disordered" evidence="1">
    <location>
        <begin position="1"/>
        <end position="67"/>
    </location>
</feature>